<reference evidence="6" key="3">
    <citation type="submission" date="2020-02" db="EMBL/GenBank/DDBJ databases">
        <authorList>
            <person name="Matsumoto Y."/>
            <person name="Motooka D."/>
            <person name="Nakamura S."/>
        </authorList>
    </citation>
    <scope>NUCLEOTIDE SEQUENCE</scope>
    <source>
        <strain evidence="6">JCM 12405</strain>
    </source>
</reference>
<evidence type="ECO:0000256" key="2">
    <source>
        <dbReference type="ARBA" id="ARBA00022603"/>
    </source>
</evidence>
<dbReference type="InterPro" id="IPR002295">
    <property type="entry name" value="N4/N6-MTase_EcoPI_Mod-like"/>
</dbReference>
<sequence length="678" mass="75660">MTDEIYETPSSTANFQTELAAQLADLVPEAIADGKVDVEKLKELLDGDAADSSERFGLFWPGKKRALRAAQEPTTATLKPDFENSKDWDTTKNVFVEGDNLEVLKILQKHYHAKIKMIYIDPPYNTGKDFVYPDNYKEGLETYLEWTRQVNEEGKKLSTNAETEGRYHSNWLNMMYPRLKLARNLLTNDGLIFISIDDNEASNLKRLCDEVFGEKNFVAQFVWNTEGHTDNQFPIKINHEYILTYARNSQAAQFGYAIDPNTRTASNLWAGIAENSITKNGSANPPSEIKLPAGFPVASESEIVLPPSDLPPGLIDAMRTDKLSSNQLKRRFGSIQFPLRFDELHAKDGKLTRECRFYSGWANANKLKQFIDGGCVKFADGDAGEIDFYLSGTGVIYYRRERGDKARNILSVLRNLGTTEKMSSDLAQMGLMFSYPKPIDLLAYLIEVGSGPGEIILDFFAGSASTAHAALLLNAQDNGGRRFIMVQLPQPTEERSEAHKAGFKTIPELSRKRIDLVGQELAGVTDGQFDTGDTVDIGFRAYKLADTNFSKWRLSSDVELDALQQQLLSLRDSATDDATADELLIEILLKQGYSLTEAVSTGEVGGLDVRLVRDRDGDVALLAYLDEHTKPTLKQLHALVDESPTRIIVLEDAFQGDDELKTNLFQLAKSKGIELWTA</sequence>
<dbReference type="GO" id="GO:0008170">
    <property type="term" value="F:N-methyltransferase activity"/>
    <property type="evidence" value="ECO:0007669"/>
    <property type="project" value="InterPro"/>
</dbReference>
<dbReference type="GO" id="GO:0032259">
    <property type="term" value="P:methylation"/>
    <property type="evidence" value="ECO:0007669"/>
    <property type="project" value="UniProtKB-KW"/>
</dbReference>
<dbReference type="KEGG" id="mdr:MDOR_19650"/>
<dbReference type="RefSeq" id="WP_085192653.1">
    <property type="nucleotide sequence ID" value="NZ_AP022605.1"/>
</dbReference>
<dbReference type="Proteomes" id="UP000193564">
    <property type="component" value="Unassembled WGS sequence"/>
</dbReference>
<dbReference type="PIRSF" id="PIRSF015855">
    <property type="entry name" value="TypeIII_Mtase_mKpnI"/>
    <property type="match status" value="1"/>
</dbReference>
<reference evidence="7 8" key="1">
    <citation type="submission" date="2016-01" db="EMBL/GenBank/DDBJ databases">
        <title>The new phylogeny of the genus Mycobacterium.</title>
        <authorList>
            <person name="Tarcisio F."/>
            <person name="Conor M."/>
            <person name="Antonella G."/>
            <person name="Elisabetta G."/>
            <person name="Giulia F.S."/>
            <person name="Sara T."/>
            <person name="Anna F."/>
            <person name="Clotilde B."/>
            <person name="Roberto B."/>
            <person name="Veronica D.S."/>
            <person name="Fabio R."/>
            <person name="Monica P."/>
            <person name="Olivier J."/>
            <person name="Enrico T."/>
            <person name="Nicola S."/>
        </authorList>
    </citation>
    <scope>NUCLEOTIDE SEQUENCE [LARGE SCALE GENOMIC DNA]</scope>
    <source>
        <strain evidence="7 8">DSM 44339</strain>
    </source>
</reference>
<gene>
    <name evidence="7" type="ORF">AWC01_00555</name>
    <name evidence="6" type="ORF">MDOR_19650</name>
</gene>
<dbReference type="InterPro" id="IPR002052">
    <property type="entry name" value="DNA_methylase_N6_adenine_CS"/>
</dbReference>
<feature type="domain" description="DNA methylase N-4/N-6" evidence="5">
    <location>
        <begin position="115"/>
        <end position="476"/>
    </location>
</feature>
<dbReference type="EMBL" id="LQOS01000067">
    <property type="protein sequence ID" value="ORV36000.1"/>
    <property type="molecule type" value="Genomic_DNA"/>
</dbReference>
<evidence type="ECO:0000259" key="5">
    <source>
        <dbReference type="Pfam" id="PF01555"/>
    </source>
</evidence>
<evidence type="ECO:0000313" key="9">
    <source>
        <dbReference type="Proteomes" id="UP000467201"/>
    </source>
</evidence>
<dbReference type="AlphaFoldDB" id="A0A1X1SXW7"/>
<dbReference type="Gene3D" id="3.40.50.150">
    <property type="entry name" value="Vaccinia Virus protein VP39"/>
    <property type="match status" value="1"/>
</dbReference>
<evidence type="ECO:0000256" key="4">
    <source>
        <dbReference type="ARBA" id="ARBA00022691"/>
    </source>
</evidence>
<dbReference type="GO" id="GO:0003677">
    <property type="term" value="F:DNA binding"/>
    <property type="evidence" value="ECO:0007669"/>
    <property type="project" value="InterPro"/>
</dbReference>
<evidence type="ECO:0000313" key="8">
    <source>
        <dbReference type="Proteomes" id="UP000193564"/>
    </source>
</evidence>
<keyword evidence="3 7" id="KW-0808">Transferase</keyword>
<evidence type="ECO:0000313" key="7">
    <source>
        <dbReference type="EMBL" id="ORV36000.1"/>
    </source>
</evidence>
<dbReference type="PRINTS" id="PR00506">
    <property type="entry name" value="D21N6MTFRASE"/>
</dbReference>
<organism evidence="7 8">
    <name type="scientific">Mycolicibacterium doricum</name>
    <dbReference type="NCBI Taxonomy" id="126673"/>
    <lineage>
        <taxon>Bacteria</taxon>
        <taxon>Bacillati</taxon>
        <taxon>Actinomycetota</taxon>
        <taxon>Actinomycetes</taxon>
        <taxon>Mycobacteriales</taxon>
        <taxon>Mycobacteriaceae</taxon>
        <taxon>Mycolicibacterium</taxon>
    </lineage>
</organism>
<dbReference type="Proteomes" id="UP000467201">
    <property type="component" value="Chromosome"/>
</dbReference>
<evidence type="ECO:0000256" key="3">
    <source>
        <dbReference type="ARBA" id="ARBA00022679"/>
    </source>
</evidence>
<reference evidence="6 9" key="2">
    <citation type="journal article" date="2019" name="Emerg. Microbes Infect.">
        <title>Comprehensive subspecies identification of 175 nontuberculous mycobacteria species based on 7547 genomic profiles.</title>
        <authorList>
            <person name="Matsumoto Y."/>
            <person name="Kinjo T."/>
            <person name="Motooka D."/>
            <person name="Nabeya D."/>
            <person name="Jung N."/>
            <person name="Uechi K."/>
            <person name="Horii T."/>
            <person name="Iida T."/>
            <person name="Fujita J."/>
            <person name="Nakamura S."/>
        </authorList>
    </citation>
    <scope>NUCLEOTIDE SEQUENCE [LARGE SCALE GENOMIC DNA]</scope>
    <source>
        <strain evidence="6 9">JCM 12405</strain>
    </source>
</reference>
<keyword evidence="2 7" id="KW-0489">Methyltransferase</keyword>
<dbReference type="InterPro" id="IPR002941">
    <property type="entry name" value="DNA_methylase_N4/N6"/>
</dbReference>
<keyword evidence="8" id="KW-1185">Reference proteome</keyword>
<dbReference type="PROSITE" id="PS00092">
    <property type="entry name" value="N6_MTASE"/>
    <property type="match status" value="1"/>
</dbReference>
<dbReference type="SUPFAM" id="SSF53335">
    <property type="entry name" value="S-adenosyl-L-methionine-dependent methyltransferases"/>
    <property type="match status" value="1"/>
</dbReference>
<comment type="similarity">
    <text evidence="1">Belongs to the N(4)/N(6)-methyltransferase family.</text>
</comment>
<dbReference type="OrthoDB" id="9773060at2"/>
<accession>A0A1X1SXW7</accession>
<dbReference type="STRING" id="126673.AWC01_00555"/>
<dbReference type="InterPro" id="IPR029063">
    <property type="entry name" value="SAM-dependent_MTases_sf"/>
</dbReference>
<evidence type="ECO:0000256" key="1">
    <source>
        <dbReference type="ARBA" id="ARBA00006594"/>
    </source>
</evidence>
<dbReference type="Pfam" id="PF01555">
    <property type="entry name" value="N6_N4_Mtase"/>
    <property type="match status" value="1"/>
</dbReference>
<proteinExistence type="inferred from homology"/>
<dbReference type="EMBL" id="AP022605">
    <property type="protein sequence ID" value="BBZ07796.1"/>
    <property type="molecule type" value="Genomic_DNA"/>
</dbReference>
<keyword evidence="4" id="KW-0949">S-adenosyl-L-methionine</keyword>
<dbReference type="REBASE" id="378306">
    <property type="entry name" value="M.Mdo12405ORF19650P"/>
</dbReference>
<protein>
    <submittedName>
        <fullName evidence="6">Adenine methyltransferase</fullName>
    </submittedName>
    <submittedName>
        <fullName evidence="7">DNA methyltransferase</fullName>
    </submittedName>
</protein>
<evidence type="ECO:0000313" key="6">
    <source>
        <dbReference type="EMBL" id="BBZ07796.1"/>
    </source>
</evidence>
<name>A0A1X1SXW7_9MYCO</name>